<name>A0A915EEC2_9BILA</name>
<organism evidence="3 4">
    <name type="scientific">Ditylenchus dipsaci</name>
    <dbReference type="NCBI Taxonomy" id="166011"/>
    <lineage>
        <taxon>Eukaryota</taxon>
        <taxon>Metazoa</taxon>
        <taxon>Ecdysozoa</taxon>
        <taxon>Nematoda</taxon>
        <taxon>Chromadorea</taxon>
        <taxon>Rhabditida</taxon>
        <taxon>Tylenchina</taxon>
        <taxon>Tylenchomorpha</taxon>
        <taxon>Sphaerularioidea</taxon>
        <taxon>Anguinidae</taxon>
        <taxon>Anguininae</taxon>
        <taxon>Ditylenchus</taxon>
    </lineage>
</organism>
<feature type="compositionally biased region" description="Polar residues" evidence="2">
    <location>
        <begin position="585"/>
        <end position="598"/>
    </location>
</feature>
<dbReference type="AlphaFoldDB" id="A0A915EEC2"/>
<feature type="region of interest" description="Disordered" evidence="2">
    <location>
        <begin position="267"/>
        <end position="298"/>
    </location>
</feature>
<feature type="region of interest" description="Disordered" evidence="2">
    <location>
        <begin position="467"/>
        <end position="494"/>
    </location>
</feature>
<proteinExistence type="predicted"/>
<reference evidence="4" key="1">
    <citation type="submission" date="2022-11" db="UniProtKB">
        <authorList>
            <consortium name="WormBaseParasite"/>
        </authorList>
    </citation>
    <scope>IDENTIFICATION</scope>
</reference>
<evidence type="ECO:0000256" key="2">
    <source>
        <dbReference type="SAM" id="MobiDB-lite"/>
    </source>
</evidence>
<evidence type="ECO:0000256" key="1">
    <source>
        <dbReference type="SAM" id="Coils"/>
    </source>
</evidence>
<feature type="region of interest" description="Disordered" evidence="2">
    <location>
        <begin position="519"/>
        <end position="696"/>
    </location>
</feature>
<keyword evidence="3" id="KW-1185">Reference proteome</keyword>
<feature type="coiled-coil region" evidence="1">
    <location>
        <begin position="143"/>
        <end position="219"/>
    </location>
</feature>
<feature type="compositionally biased region" description="Polar residues" evidence="2">
    <location>
        <begin position="557"/>
        <end position="576"/>
    </location>
</feature>
<evidence type="ECO:0000313" key="3">
    <source>
        <dbReference type="Proteomes" id="UP000887574"/>
    </source>
</evidence>
<feature type="region of interest" description="Disordered" evidence="2">
    <location>
        <begin position="233"/>
        <end position="252"/>
    </location>
</feature>
<accession>A0A915EEC2</accession>
<feature type="compositionally biased region" description="Polar residues" evidence="2">
    <location>
        <begin position="652"/>
        <end position="670"/>
    </location>
</feature>
<sequence>MVFLEMEKEESEDSSDETIHHAQTVNIDEDAAPTIVTPREVHVEKQLTDEGSCRNCKGFCENAEQAWAMCADYGEKLAFIRELQTENQQLRSINNERQIYLASQQQKFQQMKNTLDRKDIIVAEVEDKHKCLQDQYNQILGVATEAQAAANQWREKYEESQKLLMEVQAKFKETHQLNLSSMSVAATFSNKFEQEQAKSRHLEEKNAELLKRFEGLDRRVLNLESVRPATLPEKMEESCLEKIPPEDPSTGVNIPTMKNPMNSPSLFSASTSCQKTPSKEQPIPAVNTPSPKKTRVSRVKPIVEEENREVAEICPASTSSDQIPMKKPKDLMPDSVVSPPKKARVSRVKPNLQGTSGSLQNFEFDSEKAETANTIIETRRLETKQKSPSIKSPSKKAPIIDHKELKGKEAVKEQVSFESSSVAVIPTQKTVLKLPTVAEIMSCSFLVEIHQMPLINQISAPLENTTPKATAKEPEADEPIKPSRSQIEKEEEEETVALSIFEEEDPEDTEQPIISTKKSIKRSATERGIINSSSPEPEAAEQPMTKRRRVAHPQPIQPTVKSSVRPTVKPNVNPTEKPTVELTAKPNNKSTVNPTEIAQTIPEIPKTTRKARVANDRVARLAIQPTVNPENPQDIASTSSKKDKASPEIKSATRSAGATPNGTKSQPTEQTNEKKSVRAPTRPRAPARKPKAPVSADVDVVAMPPAAPVAEKVVEQPKQAVMIELPQNTRPRAVARNARDIAPPPVRPKPTEKVCNSLDSQLISSFHQATKPKGRLRAAGVKANLFKANPTLPTLITTDKLAELMCRALLETEMGDLWMGMKSQTVSQDMMLSSMEKKFFEFANELAAEPEWTKLFYEFTMKLSLEVSKTIASSANLSLSQLSRNFRCLALAKVCAVKCDPDDAQSKELTGRLVFLLETIVSNMSSAYVVPILCYLATIDANLVVHHFLTASEDSLKHKLLRLHLTETNEFIGVARSLICNRLGLEEICAKLLSPVTSQQLSAWLVEHIEQTRNLADGVVARGPKLW</sequence>
<feature type="compositionally biased region" description="Polar residues" evidence="2">
    <location>
        <begin position="625"/>
        <end position="639"/>
    </location>
</feature>
<protein>
    <submittedName>
        <fullName evidence="4">Uncharacterized protein</fullName>
    </submittedName>
</protein>
<feature type="compositionally biased region" description="Basic and acidic residues" evidence="2">
    <location>
        <begin position="470"/>
        <end position="481"/>
    </location>
</feature>
<keyword evidence="1" id="KW-0175">Coiled coil</keyword>
<feature type="region of interest" description="Disordered" evidence="2">
    <location>
        <begin position="318"/>
        <end position="359"/>
    </location>
</feature>
<feature type="compositionally biased region" description="Polar residues" evidence="2">
    <location>
        <begin position="267"/>
        <end position="276"/>
    </location>
</feature>
<dbReference type="Proteomes" id="UP000887574">
    <property type="component" value="Unplaced"/>
</dbReference>
<evidence type="ECO:0000313" key="4">
    <source>
        <dbReference type="WBParaSite" id="jg4419"/>
    </source>
</evidence>
<feature type="compositionally biased region" description="Basic and acidic residues" evidence="2">
    <location>
        <begin position="233"/>
        <end position="245"/>
    </location>
</feature>
<dbReference type="WBParaSite" id="jg4419">
    <property type="protein sequence ID" value="jg4419"/>
    <property type="gene ID" value="jg4419"/>
</dbReference>